<feature type="repeat" description="TPR" evidence="1">
    <location>
        <begin position="147"/>
        <end position="180"/>
    </location>
</feature>
<keyword evidence="2" id="KW-1133">Transmembrane helix</keyword>
<keyword evidence="2" id="KW-0472">Membrane</keyword>
<dbReference type="SUPFAM" id="SSF48452">
    <property type="entry name" value="TPR-like"/>
    <property type="match status" value="1"/>
</dbReference>
<dbReference type="Pfam" id="PF14559">
    <property type="entry name" value="TPR_19"/>
    <property type="match status" value="1"/>
</dbReference>
<dbReference type="EMBL" id="MHKD01000011">
    <property type="protein sequence ID" value="OGY84773.1"/>
    <property type="molecule type" value="Genomic_DNA"/>
</dbReference>
<keyword evidence="2" id="KW-0812">Transmembrane</keyword>
<proteinExistence type="predicted"/>
<reference evidence="3 4" key="1">
    <citation type="journal article" date="2016" name="Nat. Commun.">
        <title>Thousands of microbial genomes shed light on interconnected biogeochemical processes in an aquifer system.</title>
        <authorList>
            <person name="Anantharaman K."/>
            <person name="Brown C.T."/>
            <person name="Hug L.A."/>
            <person name="Sharon I."/>
            <person name="Castelle C.J."/>
            <person name="Probst A.J."/>
            <person name="Thomas B.C."/>
            <person name="Singh A."/>
            <person name="Wilkins M.J."/>
            <person name="Karaoz U."/>
            <person name="Brodie E.L."/>
            <person name="Williams K.H."/>
            <person name="Hubbard S.S."/>
            <person name="Banfield J.F."/>
        </authorList>
    </citation>
    <scope>NUCLEOTIDE SEQUENCE [LARGE SCALE GENOMIC DNA]</scope>
</reference>
<evidence type="ECO:0000313" key="4">
    <source>
        <dbReference type="Proteomes" id="UP000176952"/>
    </source>
</evidence>
<name>A0A1G2B6E7_9BACT</name>
<dbReference type="PANTHER" id="PTHR12558">
    <property type="entry name" value="CELL DIVISION CYCLE 16,23,27"/>
    <property type="match status" value="1"/>
</dbReference>
<organism evidence="3 4">
    <name type="scientific">Candidatus Kerfeldbacteria bacterium RIFCSPHIGHO2_12_FULL_48_17</name>
    <dbReference type="NCBI Taxonomy" id="1798542"/>
    <lineage>
        <taxon>Bacteria</taxon>
        <taxon>Candidatus Kerfeldiibacteriota</taxon>
    </lineage>
</organism>
<dbReference type="PROSITE" id="PS50005">
    <property type="entry name" value="TPR"/>
    <property type="match status" value="2"/>
</dbReference>
<dbReference type="AlphaFoldDB" id="A0A1G2B6E7"/>
<feature type="repeat" description="TPR" evidence="1">
    <location>
        <begin position="181"/>
        <end position="214"/>
    </location>
</feature>
<dbReference type="InterPro" id="IPR011990">
    <property type="entry name" value="TPR-like_helical_dom_sf"/>
</dbReference>
<gene>
    <name evidence="3" type="ORF">A3F54_03225</name>
</gene>
<accession>A0A1G2B6E7</accession>
<feature type="transmembrane region" description="Helical" evidence="2">
    <location>
        <begin position="6"/>
        <end position="23"/>
    </location>
</feature>
<sequence length="263" mass="30117">MLIDWIILGVAAAAFLALVVIFIRKFPHAASLDLKSIPKHVQKEMKTALIEERLERKIANGFKSIFAKTEAGRRQFGAIMRSWQAKIKKLEEKYKESNTPKTAQAKEESRKKVSTLLEEATKFFQAENYAEAERKYIEAVSLDHKNVGAYDGLSQVYIAQKNWKNAEETLAFVIKMNPDDDHAYLILANVLQELDKMRDALDMVKKAVHLNPKNPKNIAALIEISLTFGEKFTARNAVQRMKQVNPENQRIKEWEEKIAQMGK</sequence>
<dbReference type="STRING" id="1798542.A3F54_03225"/>
<evidence type="ECO:0000256" key="1">
    <source>
        <dbReference type="PROSITE-ProRule" id="PRU00339"/>
    </source>
</evidence>
<dbReference type="Gene3D" id="1.25.40.10">
    <property type="entry name" value="Tetratricopeptide repeat domain"/>
    <property type="match status" value="1"/>
</dbReference>
<dbReference type="PANTHER" id="PTHR12558:SF13">
    <property type="entry name" value="CELL DIVISION CYCLE PROTEIN 27 HOMOLOG"/>
    <property type="match status" value="1"/>
</dbReference>
<dbReference type="InterPro" id="IPR019734">
    <property type="entry name" value="TPR_rpt"/>
</dbReference>
<comment type="caution">
    <text evidence="3">The sequence shown here is derived from an EMBL/GenBank/DDBJ whole genome shotgun (WGS) entry which is preliminary data.</text>
</comment>
<evidence type="ECO:0000256" key="2">
    <source>
        <dbReference type="SAM" id="Phobius"/>
    </source>
</evidence>
<protein>
    <submittedName>
        <fullName evidence="3">Uncharacterized protein</fullName>
    </submittedName>
</protein>
<evidence type="ECO:0000313" key="3">
    <source>
        <dbReference type="EMBL" id="OGY84773.1"/>
    </source>
</evidence>
<dbReference type="SMART" id="SM00028">
    <property type="entry name" value="TPR"/>
    <property type="match status" value="3"/>
</dbReference>
<keyword evidence="1" id="KW-0802">TPR repeat</keyword>
<dbReference type="Proteomes" id="UP000176952">
    <property type="component" value="Unassembled WGS sequence"/>
</dbReference>